<dbReference type="SMART" id="SM00225">
    <property type="entry name" value="BTB"/>
    <property type="match status" value="1"/>
</dbReference>
<dbReference type="PROSITE" id="PS50097">
    <property type="entry name" value="BTB"/>
    <property type="match status" value="1"/>
</dbReference>
<gene>
    <name evidence="2" type="ORF">PGQ11_002524</name>
</gene>
<reference evidence="2 3" key="1">
    <citation type="journal article" date="2024" name="IMA Fungus">
        <title>Apiospora arundinis, a panoply of carbohydrate-active enzymes and secondary metabolites.</title>
        <authorList>
            <person name="Sorensen T."/>
            <person name="Petersen C."/>
            <person name="Muurmann A.T."/>
            <person name="Christiansen J.V."/>
            <person name="Brundto M.L."/>
            <person name="Overgaard C.K."/>
            <person name="Boysen A.T."/>
            <person name="Wollenberg R.D."/>
            <person name="Larsen T.O."/>
            <person name="Sorensen J.L."/>
            <person name="Nielsen K.L."/>
            <person name="Sondergaard T.E."/>
        </authorList>
    </citation>
    <scope>NUCLEOTIDE SEQUENCE [LARGE SCALE GENOMIC DNA]</scope>
    <source>
        <strain evidence="2 3">AAU 773</strain>
    </source>
</reference>
<dbReference type="InterPro" id="IPR000210">
    <property type="entry name" value="BTB/POZ_dom"/>
</dbReference>
<dbReference type="PANTHER" id="PTHR24413">
    <property type="entry name" value="SPECKLE-TYPE POZ PROTEIN"/>
    <property type="match status" value="1"/>
</dbReference>
<feature type="domain" description="BTB" evidence="1">
    <location>
        <begin position="22"/>
        <end position="86"/>
    </location>
</feature>
<sequence>MASGFALMQESGRELLSSDLFSDIEVIVGDKVWRAHKSILCTRSEYFKKAFTGHFKESQTGKLEIHDQTPEDVHQILEYLYTCQLNSGWLSLAQLLELHKVADYFSVDSLQADILKELHKRLQEQARVIWENQERSSKARRHRSEHWSDDELNQFFAAAKLAYTEPQFFGFWRKTIIRFLKMTYVIIGRDRRFTKALKGVPELAVDIVELIMDTKHQGEKSMVAMGKPKHCHRCDYSETNPYGQTWVSSTSAQSQIFIVRGYCQSCNDEDSDDNEINTEEDQ</sequence>
<evidence type="ECO:0000259" key="1">
    <source>
        <dbReference type="PROSITE" id="PS50097"/>
    </source>
</evidence>
<name>A0ABR2JIZ4_9PEZI</name>
<protein>
    <submittedName>
        <fullName evidence="2">BTB/POZ protein</fullName>
    </submittedName>
</protein>
<evidence type="ECO:0000313" key="3">
    <source>
        <dbReference type="Proteomes" id="UP001390339"/>
    </source>
</evidence>
<comment type="caution">
    <text evidence="2">The sequence shown here is derived from an EMBL/GenBank/DDBJ whole genome shotgun (WGS) entry which is preliminary data.</text>
</comment>
<dbReference type="EMBL" id="JAPCWZ010000002">
    <property type="protein sequence ID" value="KAK8877578.1"/>
    <property type="molecule type" value="Genomic_DNA"/>
</dbReference>
<dbReference type="CDD" id="cd18186">
    <property type="entry name" value="BTB_POZ_ZBTB_KLHL-like"/>
    <property type="match status" value="1"/>
</dbReference>
<keyword evidence="3" id="KW-1185">Reference proteome</keyword>
<dbReference type="Proteomes" id="UP001390339">
    <property type="component" value="Unassembled WGS sequence"/>
</dbReference>
<organism evidence="2 3">
    <name type="scientific">Apiospora arundinis</name>
    <dbReference type="NCBI Taxonomy" id="335852"/>
    <lineage>
        <taxon>Eukaryota</taxon>
        <taxon>Fungi</taxon>
        <taxon>Dikarya</taxon>
        <taxon>Ascomycota</taxon>
        <taxon>Pezizomycotina</taxon>
        <taxon>Sordariomycetes</taxon>
        <taxon>Xylariomycetidae</taxon>
        <taxon>Amphisphaeriales</taxon>
        <taxon>Apiosporaceae</taxon>
        <taxon>Apiospora</taxon>
    </lineage>
</organism>
<dbReference type="Gene3D" id="3.30.710.10">
    <property type="entry name" value="Potassium Channel Kv1.1, Chain A"/>
    <property type="match status" value="1"/>
</dbReference>
<dbReference type="InterPro" id="IPR011333">
    <property type="entry name" value="SKP1/BTB/POZ_sf"/>
</dbReference>
<accession>A0ABR2JIZ4</accession>
<proteinExistence type="predicted"/>
<evidence type="ECO:0000313" key="2">
    <source>
        <dbReference type="EMBL" id="KAK8877578.1"/>
    </source>
</evidence>
<dbReference type="Pfam" id="PF00651">
    <property type="entry name" value="BTB"/>
    <property type="match status" value="1"/>
</dbReference>
<dbReference type="SUPFAM" id="SSF54695">
    <property type="entry name" value="POZ domain"/>
    <property type="match status" value="1"/>
</dbReference>